<dbReference type="GO" id="GO:0000978">
    <property type="term" value="F:RNA polymerase II cis-regulatory region sequence-specific DNA binding"/>
    <property type="evidence" value="ECO:0007669"/>
    <property type="project" value="TreeGrafter"/>
</dbReference>
<evidence type="ECO:0000313" key="12">
    <source>
        <dbReference type="Ensembl" id="ENSAMXP00000048172.1"/>
    </source>
</evidence>
<dbReference type="Gene3D" id="3.30.160.60">
    <property type="entry name" value="Classic Zinc Finger"/>
    <property type="match status" value="6"/>
</dbReference>
<feature type="region of interest" description="Disordered" evidence="10">
    <location>
        <begin position="553"/>
        <end position="649"/>
    </location>
</feature>
<dbReference type="Bgee" id="ENSAMXG00000038043">
    <property type="expression patterns" value="Expressed in zone of skin and 2 other cell types or tissues"/>
</dbReference>
<proteinExistence type="predicted"/>
<feature type="compositionally biased region" description="Basic and acidic residues" evidence="10">
    <location>
        <begin position="15"/>
        <end position="29"/>
    </location>
</feature>
<keyword evidence="6" id="KW-0238">DNA-binding</keyword>
<dbReference type="GO" id="GO:0000122">
    <property type="term" value="P:negative regulation of transcription by RNA polymerase II"/>
    <property type="evidence" value="ECO:0007669"/>
    <property type="project" value="UniProtKB-ARBA"/>
</dbReference>
<keyword evidence="2" id="KW-0479">Metal-binding</keyword>
<dbReference type="STRING" id="7994.ENSAMXP00000048172"/>
<keyword evidence="13" id="KW-1185">Reference proteome</keyword>
<feature type="region of interest" description="Disordered" evidence="10">
    <location>
        <begin position="488"/>
        <end position="541"/>
    </location>
</feature>
<feature type="domain" description="C2H2-type" evidence="11">
    <location>
        <begin position="787"/>
        <end position="814"/>
    </location>
</feature>
<accession>A0A3B1K0I6</accession>
<feature type="domain" description="C2H2-type" evidence="11">
    <location>
        <begin position="843"/>
        <end position="878"/>
    </location>
</feature>
<feature type="compositionally biased region" description="Basic and acidic residues" evidence="10">
    <location>
        <begin position="488"/>
        <end position="500"/>
    </location>
</feature>
<dbReference type="InterPro" id="IPR036236">
    <property type="entry name" value="Znf_C2H2_sf"/>
</dbReference>
<evidence type="ECO:0000256" key="8">
    <source>
        <dbReference type="ARBA" id="ARBA00023242"/>
    </source>
</evidence>
<feature type="compositionally biased region" description="Polar residues" evidence="10">
    <location>
        <begin position="72"/>
        <end position="88"/>
    </location>
</feature>
<feature type="compositionally biased region" description="Polar residues" evidence="10">
    <location>
        <begin position="505"/>
        <end position="515"/>
    </location>
</feature>
<dbReference type="InParanoid" id="A0A3B1K0I6"/>
<dbReference type="GeneTree" id="ENSGT00940000168625"/>
<evidence type="ECO:0000259" key="11">
    <source>
        <dbReference type="PROSITE" id="PS50157"/>
    </source>
</evidence>
<feature type="region of interest" description="Disordered" evidence="10">
    <location>
        <begin position="1"/>
        <end position="124"/>
    </location>
</feature>
<dbReference type="FunFam" id="3.30.160.60:FF:000145">
    <property type="entry name" value="Zinc finger protein 574"/>
    <property type="match status" value="2"/>
</dbReference>
<feature type="compositionally biased region" description="Basic and acidic residues" evidence="10">
    <location>
        <begin position="944"/>
        <end position="976"/>
    </location>
</feature>
<organism evidence="12 13">
    <name type="scientific">Astyanax mexicanus</name>
    <name type="common">Blind cave fish</name>
    <name type="synonym">Astyanax fasciatus mexicanus</name>
    <dbReference type="NCBI Taxonomy" id="7994"/>
    <lineage>
        <taxon>Eukaryota</taxon>
        <taxon>Metazoa</taxon>
        <taxon>Chordata</taxon>
        <taxon>Craniata</taxon>
        <taxon>Vertebrata</taxon>
        <taxon>Euteleostomi</taxon>
        <taxon>Actinopterygii</taxon>
        <taxon>Neopterygii</taxon>
        <taxon>Teleostei</taxon>
        <taxon>Ostariophysi</taxon>
        <taxon>Characiformes</taxon>
        <taxon>Characoidei</taxon>
        <taxon>Acestrorhamphidae</taxon>
        <taxon>Acestrorhamphinae</taxon>
        <taxon>Astyanax</taxon>
    </lineage>
</organism>
<dbReference type="Pfam" id="PF00096">
    <property type="entry name" value="zf-C2H2"/>
    <property type="match status" value="4"/>
</dbReference>
<reference evidence="13" key="2">
    <citation type="journal article" date="2014" name="Nat. Commun.">
        <title>The cavefish genome reveals candidate genes for eye loss.</title>
        <authorList>
            <person name="McGaugh S.E."/>
            <person name="Gross J.B."/>
            <person name="Aken B."/>
            <person name="Blin M."/>
            <person name="Borowsky R."/>
            <person name="Chalopin D."/>
            <person name="Hinaux H."/>
            <person name="Jeffery W.R."/>
            <person name="Keene A."/>
            <person name="Ma L."/>
            <person name="Minx P."/>
            <person name="Murphy D."/>
            <person name="O'Quin K.E."/>
            <person name="Retaux S."/>
            <person name="Rohner N."/>
            <person name="Searle S.M."/>
            <person name="Stahl B.A."/>
            <person name="Tabin C."/>
            <person name="Volff J.N."/>
            <person name="Yoshizawa M."/>
            <person name="Warren W.C."/>
        </authorList>
    </citation>
    <scope>NUCLEOTIDE SEQUENCE [LARGE SCALE GENOMIC DNA]</scope>
    <source>
        <strain evidence="13">female</strain>
    </source>
</reference>
<dbReference type="InterPro" id="IPR051574">
    <property type="entry name" value="ZnF_E-box_Homeobox"/>
</dbReference>
<reference evidence="12" key="3">
    <citation type="submission" date="2025-08" db="UniProtKB">
        <authorList>
            <consortium name="Ensembl"/>
        </authorList>
    </citation>
    <scope>IDENTIFICATION</scope>
</reference>
<feature type="compositionally biased region" description="Polar residues" evidence="10">
    <location>
        <begin position="606"/>
        <end position="628"/>
    </location>
</feature>
<feature type="compositionally biased region" description="Polar residues" evidence="10">
    <location>
        <begin position="177"/>
        <end position="186"/>
    </location>
</feature>
<feature type="compositionally biased region" description="Basic residues" evidence="10">
    <location>
        <begin position="30"/>
        <end position="40"/>
    </location>
</feature>
<name>A0A3B1K0I6_ASTMX</name>
<evidence type="ECO:0000256" key="2">
    <source>
        <dbReference type="ARBA" id="ARBA00022723"/>
    </source>
</evidence>
<evidence type="ECO:0000256" key="5">
    <source>
        <dbReference type="ARBA" id="ARBA00022833"/>
    </source>
</evidence>
<keyword evidence="5" id="KW-0862">Zinc</keyword>
<evidence type="ECO:0000256" key="3">
    <source>
        <dbReference type="ARBA" id="ARBA00022737"/>
    </source>
</evidence>
<feature type="compositionally biased region" description="Low complexity" evidence="10">
    <location>
        <begin position="108"/>
        <end position="118"/>
    </location>
</feature>
<dbReference type="GO" id="GO:0000981">
    <property type="term" value="F:DNA-binding transcription factor activity, RNA polymerase II-specific"/>
    <property type="evidence" value="ECO:0007669"/>
    <property type="project" value="TreeGrafter"/>
</dbReference>
<feature type="compositionally biased region" description="Basic and acidic residues" evidence="10">
    <location>
        <begin position="1003"/>
        <end position="1014"/>
    </location>
</feature>
<dbReference type="PANTHER" id="PTHR24391">
    <property type="entry name" value="HISTONE H4 TRANSCRIPTION FACTOR-RELATED"/>
    <property type="match status" value="1"/>
</dbReference>
<reference evidence="13" key="1">
    <citation type="submission" date="2013-03" db="EMBL/GenBank/DDBJ databases">
        <authorList>
            <person name="Jeffery W."/>
            <person name="Warren W."/>
            <person name="Wilson R.K."/>
        </authorList>
    </citation>
    <scope>NUCLEOTIDE SEQUENCE</scope>
    <source>
        <strain evidence="13">female</strain>
    </source>
</reference>
<feature type="region of interest" description="Disordered" evidence="10">
    <location>
        <begin position="168"/>
        <end position="201"/>
    </location>
</feature>
<evidence type="ECO:0000256" key="4">
    <source>
        <dbReference type="ARBA" id="ARBA00022771"/>
    </source>
</evidence>
<evidence type="ECO:0000313" key="13">
    <source>
        <dbReference type="Proteomes" id="UP000018467"/>
    </source>
</evidence>
<comment type="subcellular location">
    <subcellularLocation>
        <location evidence="1">Nucleus</location>
    </subcellularLocation>
</comment>
<keyword evidence="3" id="KW-0677">Repeat</keyword>
<keyword evidence="8" id="KW-0539">Nucleus</keyword>
<dbReference type="Ensembl" id="ENSAMXT00000047017.1">
    <property type="protein sequence ID" value="ENSAMXP00000048172.1"/>
    <property type="gene ID" value="ENSAMXG00000038043.1"/>
</dbReference>
<dbReference type="GO" id="GO:0008270">
    <property type="term" value="F:zinc ion binding"/>
    <property type="evidence" value="ECO:0007669"/>
    <property type="project" value="UniProtKB-KW"/>
</dbReference>
<dbReference type="AlphaFoldDB" id="A0A3B1K0I6"/>
<reference evidence="12" key="4">
    <citation type="submission" date="2025-09" db="UniProtKB">
        <authorList>
            <consortium name="Ensembl"/>
        </authorList>
    </citation>
    <scope>IDENTIFICATION</scope>
</reference>
<feature type="compositionally biased region" description="Acidic residues" evidence="10">
    <location>
        <begin position="47"/>
        <end position="57"/>
    </location>
</feature>
<dbReference type="InterPro" id="IPR013087">
    <property type="entry name" value="Znf_C2H2_type"/>
</dbReference>
<dbReference type="FunFam" id="3.30.160.60:FF:000013">
    <property type="entry name" value="Putative zinc finger E-box-binding homeobox 2"/>
    <property type="match status" value="2"/>
</dbReference>
<dbReference type="GO" id="GO:0005634">
    <property type="term" value="C:nucleus"/>
    <property type="evidence" value="ECO:0007669"/>
    <property type="project" value="UniProtKB-SubCell"/>
</dbReference>
<feature type="domain" description="C2H2-type" evidence="11">
    <location>
        <begin position="280"/>
        <end position="307"/>
    </location>
</feature>
<dbReference type="PANTHER" id="PTHR24391:SF28">
    <property type="entry name" value="ZINC FINGER E-BOX-BINDING HOMEOBOX 2"/>
    <property type="match status" value="1"/>
</dbReference>
<evidence type="ECO:0000256" key="6">
    <source>
        <dbReference type="ARBA" id="ARBA00023125"/>
    </source>
</evidence>
<dbReference type="FunFam" id="3.30.160.60:FF:000744">
    <property type="entry name" value="zinc finger E-box-binding homeobox 1"/>
    <property type="match status" value="1"/>
</dbReference>
<keyword evidence="4 9" id="KW-0863">Zinc-finger</keyword>
<dbReference type="PROSITE" id="PS00028">
    <property type="entry name" value="ZINC_FINGER_C2H2_1"/>
    <property type="match status" value="3"/>
</dbReference>
<dbReference type="PROSITE" id="PS50157">
    <property type="entry name" value="ZINC_FINGER_C2H2_2"/>
    <property type="match status" value="4"/>
</dbReference>
<dbReference type="Proteomes" id="UP000018467">
    <property type="component" value="Unassembled WGS sequence"/>
</dbReference>
<feature type="domain" description="C2H2-type" evidence="11">
    <location>
        <begin position="815"/>
        <end position="842"/>
    </location>
</feature>
<protein>
    <submittedName>
        <fullName evidence="12">Zinc finger E-box-binding homeobox 2-like</fullName>
    </submittedName>
</protein>
<evidence type="ECO:0000256" key="7">
    <source>
        <dbReference type="ARBA" id="ARBA00023155"/>
    </source>
</evidence>
<feature type="compositionally biased region" description="Polar residues" evidence="10">
    <location>
        <begin position="572"/>
        <end position="586"/>
    </location>
</feature>
<dbReference type="SMART" id="SM00355">
    <property type="entry name" value="ZnF_C2H2"/>
    <property type="match status" value="8"/>
</dbReference>
<feature type="compositionally biased region" description="Polar residues" evidence="10">
    <location>
        <begin position="532"/>
        <end position="541"/>
    </location>
</feature>
<feature type="region of interest" description="Disordered" evidence="10">
    <location>
        <begin position="436"/>
        <end position="455"/>
    </location>
</feature>
<keyword evidence="7" id="KW-0371">Homeobox</keyword>
<dbReference type="SUPFAM" id="SSF57667">
    <property type="entry name" value="beta-beta-alpha zinc fingers"/>
    <property type="match status" value="3"/>
</dbReference>
<evidence type="ECO:0000256" key="9">
    <source>
        <dbReference type="PROSITE-ProRule" id="PRU00042"/>
    </source>
</evidence>
<sequence>MTSSTLERAAVARPESPERRREEMAEMRGGKRRKQANPRRNRVETECSLDSEGEDEGCVWGTDVPDERNGQDKMSVTASEGTEPSSPSRFARAHSLSPPDERWDETEATGPPTTPGETDNPAHNMYTQKDAHVLADWARFDLLMHLKKTSSQLPRSQHSQQLNGSITPYHTGAVQDDTPSTLSPGVQESPEGKADADSVSPDPTRTMVHFCPFCQRSYGCETSLGEHMKLCQVREGGSSVCPLCGYSTPYRAQMEQHLALHAQVQNKNPVSEPNMEKRKFQCSQCLKAFKYKHHLKEHLRIHSGEKPYECPNCKKRFSHSGSYSSHLSSKKCQGGSGNGAYFNGHSHPVYPFPSPTSPPVIGSRNGRGRSSPYGPMGQCFPEKLPTHQGQESITPTLWTKQGWTGVFKGTTFLPLLGSDGKFEHLLQEMLRKEVVREEQRGREEGDDVEEREGRREVPVGAVSCQWCFQIFPSEVVLKHHERYQCRNKDGHTAEQSHSRGEGSPLNFSRSSQVPHDTQKTPPTPNGLPRDLSSPQRASWHSVPQQLLVPLQSPMHLRPDPVHSYWPNKETRSPQNSTLMSPTSPSLQERRHPLSSGFSSPPCLDLSRTTSPCQPTQHRPSPRSESCQNEPLDLSIPKTRTGSDPSKEARKRACNGILPQMDRRDAESVFRRLTPPPQHQMGGAYTPLFGNAVFSNFPLFNPVIPSGLTGLGHNGLTSLPLTPPAKPGFLSPITYMLEAEPEAVRKRILQNEALNQGCLDYFSLIEDGLDGDNGPGRKRLRKTEEGLYACDICDKSFQKSSSLLRHKYEHTGKRPHECQICKKAFKHKHHLIEHSRLHSGEKPYQCDKCGKRFSHSGSYSQHMNHRYAFCSRDHDPDGPGEDLVMVDGALYPSPGRELSAGAEQAPLGLEETSTFLSDSSLDGAPLGLRMEDEEEEESSLSNHGPESRVERRSRGIEERNGSLEQTSEEREQKKEEESSGADGQEMKCIYRSSKIKAEENEDENRDRPEMTIETV</sequence>
<evidence type="ECO:0000256" key="1">
    <source>
        <dbReference type="ARBA" id="ARBA00004123"/>
    </source>
</evidence>
<evidence type="ECO:0000256" key="10">
    <source>
        <dbReference type="SAM" id="MobiDB-lite"/>
    </source>
</evidence>
<feature type="region of interest" description="Disordered" evidence="10">
    <location>
        <begin position="929"/>
        <end position="1014"/>
    </location>
</feature>